<protein>
    <submittedName>
        <fullName evidence="4">ABC transporter ATP-binding protein</fullName>
    </submittedName>
</protein>
<dbReference type="Gene3D" id="3.40.50.300">
    <property type="entry name" value="P-loop containing nucleotide triphosphate hydrolases"/>
    <property type="match status" value="2"/>
</dbReference>
<dbReference type="PANTHER" id="PTHR43790:SF4">
    <property type="entry name" value="GUANOSINE IMPORT ATP-BINDING PROTEIN NUPO"/>
    <property type="match status" value="1"/>
</dbReference>
<dbReference type="CDD" id="cd03215">
    <property type="entry name" value="ABC_Carb_Monos_II"/>
    <property type="match status" value="1"/>
</dbReference>
<dbReference type="InterPro" id="IPR050107">
    <property type="entry name" value="ABC_carbohydrate_import_ATPase"/>
</dbReference>
<dbReference type="SUPFAM" id="SSF52540">
    <property type="entry name" value="P-loop containing nucleoside triphosphate hydrolases"/>
    <property type="match status" value="2"/>
</dbReference>
<dbReference type="RefSeq" id="WP_379906901.1">
    <property type="nucleotide sequence ID" value="NZ_JBHRTR010000054.1"/>
</dbReference>
<keyword evidence="5" id="KW-1185">Reference proteome</keyword>
<dbReference type="PROSITE" id="PS00211">
    <property type="entry name" value="ABC_TRANSPORTER_1"/>
    <property type="match status" value="1"/>
</dbReference>
<evidence type="ECO:0000313" key="4">
    <source>
        <dbReference type="EMBL" id="MFC3231424.1"/>
    </source>
</evidence>
<dbReference type="Proteomes" id="UP001595528">
    <property type="component" value="Unassembled WGS sequence"/>
</dbReference>
<accession>A0ABV7LA89</accession>
<proteinExistence type="predicted"/>
<dbReference type="InterPro" id="IPR003593">
    <property type="entry name" value="AAA+_ATPase"/>
</dbReference>
<comment type="caution">
    <text evidence="4">The sequence shown here is derived from an EMBL/GenBank/DDBJ whole genome shotgun (WGS) entry which is preliminary data.</text>
</comment>
<keyword evidence="1" id="KW-0547">Nucleotide-binding</keyword>
<dbReference type="PROSITE" id="PS50893">
    <property type="entry name" value="ABC_TRANSPORTER_2"/>
    <property type="match status" value="2"/>
</dbReference>
<dbReference type="EMBL" id="JBHRTR010000054">
    <property type="protein sequence ID" value="MFC3231424.1"/>
    <property type="molecule type" value="Genomic_DNA"/>
</dbReference>
<name>A0ABV7LA89_9PROT</name>
<feature type="domain" description="ABC transporter" evidence="3">
    <location>
        <begin position="257"/>
        <end position="501"/>
    </location>
</feature>
<dbReference type="SMART" id="SM00382">
    <property type="entry name" value="AAA"/>
    <property type="match status" value="1"/>
</dbReference>
<dbReference type="InterPro" id="IPR017871">
    <property type="entry name" value="ABC_transporter-like_CS"/>
</dbReference>
<dbReference type="CDD" id="cd03216">
    <property type="entry name" value="ABC_Carb_Monos_I"/>
    <property type="match status" value="1"/>
</dbReference>
<organism evidence="4 5">
    <name type="scientific">Marinibaculum pumilum</name>
    <dbReference type="NCBI Taxonomy" id="1766165"/>
    <lineage>
        <taxon>Bacteria</taxon>
        <taxon>Pseudomonadati</taxon>
        <taxon>Pseudomonadota</taxon>
        <taxon>Alphaproteobacteria</taxon>
        <taxon>Rhodospirillales</taxon>
        <taxon>Rhodospirillaceae</taxon>
        <taxon>Marinibaculum</taxon>
    </lineage>
</organism>
<dbReference type="InterPro" id="IPR003439">
    <property type="entry name" value="ABC_transporter-like_ATP-bd"/>
</dbReference>
<gene>
    <name evidence="4" type="ORF">ACFOGJ_29520</name>
</gene>
<dbReference type="InterPro" id="IPR027417">
    <property type="entry name" value="P-loop_NTPase"/>
</dbReference>
<evidence type="ECO:0000313" key="5">
    <source>
        <dbReference type="Proteomes" id="UP001595528"/>
    </source>
</evidence>
<feature type="domain" description="ABC transporter" evidence="3">
    <location>
        <begin position="10"/>
        <end position="240"/>
    </location>
</feature>
<evidence type="ECO:0000256" key="2">
    <source>
        <dbReference type="ARBA" id="ARBA00022840"/>
    </source>
</evidence>
<keyword evidence="2 4" id="KW-0067">ATP-binding</keyword>
<evidence type="ECO:0000259" key="3">
    <source>
        <dbReference type="PROSITE" id="PS50893"/>
    </source>
</evidence>
<dbReference type="PANTHER" id="PTHR43790">
    <property type="entry name" value="CARBOHYDRATE TRANSPORT ATP-BINDING PROTEIN MG119-RELATED"/>
    <property type="match status" value="1"/>
</dbReference>
<reference evidence="5" key="1">
    <citation type="journal article" date="2019" name="Int. J. Syst. Evol. Microbiol.">
        <title>The Global Catalogue of Microorganisms (GCM) 10K type strain sequencing project: providing services to taxonomists for standard genome sequencing and annotation.</title>
        <authorList>
            <consortium name="The Broad Institute Genomics Platform"/>
            <consortium name="The Broad Institute Genome Sequencing Center for Infectious Disease"/>
            <person name="Wu L."/>
            <person name="Ma J."/>
        </authorList>
    </citation>
    <scope>NUCLEOTIDE SEQUENCE [LARGE SCALE GENOMIC DNA]</scope>
    <source>
        <strain evidence="5">KCTC 42964</strain>
    </source>
</reference>
<dbReference type="Pfam" id="PF00005">
    <property type="entry name" value="ABC_tran"/>
    <property type="match status" value="2"/>
</dbReference>
<sequence>MNAPSLPAVLRLQGIDKSFDGNPALADAHFTLAAGEVHGLLGENGAGKSTLMTVAAGLYRPDAGRIELHGRPVEIDGPTAARAQGIGMVHQHFKLVRRFTVAENVALACPALKPAGLADAIAACAQGLGFTLRPAALIDSLSIAERQRVEIVKTLLGGARILILDEPTAVLTDEEGALLLAAVRRLADTGTAVVLISHKLREVARHADRVTVMRGGRTVVAGQPTAGLDVDRMAELMVGVSPPADAWRGGHPGRPLLQLNDLALSPGDGGVALQDLQLAIRGGEIYGIAGVGGNGQTELVDLLAGLRRAAAGQIVLDDRRIDGLSTAARRRLGLRVVPADRYGRALAGDLRVFENFAMTALRGGAYGPAAWLRRGRMRDAAAAAIDAHDVRGARPDTRTRLLSGGNAQKLVLARELGPGMRALLAHSPSRGLDVRAAAAVHERLREARDAGAAILVISEDLDEVMALSDRIGVLTRGRIVGEFAAAGDGGERFPRAEIGRLMVGHA</sequence>
<dbReference type="GO" id="GO:0005524">
    <property type="term" value="F:ATP binding"/>
    <property type="evidence" value="ECO:0007669"/>
    <property type="project" value="UniProtKB-KW"/>
</dbReference>
<evidence type="ECO:0000256" key="1">
    <source>
        <dbReference type="ARBA" id="ARBA00022741"/>
    </source>
</evidence>